<feature type="region of interest" description="Disordered" evidence="1">
    <location>
        <begin position="243"/>
        <end position="271"/>
    </location>
</feature>
<feature type="compositionally biased region" description="Polar residues" evidence="1">
    <location>
        <begin position="121"/>
        <end position="132"/>
    </location>
</feature>
<organism evidence="2">
    <name type="scientific">Ananas comosus var. bracteatus</name>
    <name type="common">red pineapple</name>
    <dbReference type="NCBI Taxonomy" id="296719"/>
    <lineage>
        <taxon>Eukaryota</taxon>
        <taxon>Viridiplantae</taxon>
        <taxon>Streptophyta</taxon>
        <taxon>Embryophyta</taxon>
        <taxon>Tracheophyta</taxon>
        <taxon>Spermatophyta</taxon>
        <taxon>Magnoliopsida</taxon>
        <taxon>Liliopsida</taxon>
        <taxon>Poales</taxon>
        <taxon>Bromeliaceae</taxon>
        <taxon>Bromelioideae</taxon>
        <taxon>Ananas</taxon>
    </lineage>
</organism>
<proteinExistence type="predicted"/>
<sequence length="503" mass="54467">MNPYDIGSSPPDPFSPFPFFPFLTPESAFSPTPSTQAEACTAGLASSRRPLTAGSASSRSLSTPARNPSPKSLHLYGSASLRPKPFTAGPKPFPEAPLPPDLPPPDPSPLRPETLPRSPFTYGSASLRSTPFTVGPKPFPEAPSPPDLPPPDLSPLRPETLPRSPFTYGSASLRPTPFTADLKPFPEAPSLPDLPLPDPSPLRPKPFTSGPKHFSDAPPLLDLPPPDAPPPWPNLYLWPEAPSPKPHHLRPEALSPPPESSHRRPNPSTARLLLRPKPILVPRAEIRISRRRGLDCVVSARSELSCWSSVNAIGAIDGTHIPVMVERRWEGSAADMRVLRWACERGSLPTSRHSGVGLCDAVRACGIEMPVGSRGTDSFQRGMMSYHGQLGGEAPVGSCGTDSFLAWNDGLPQAARRHKPDYTCVGPKIRLNNDIKLVAFHPGRGSGSRERNRLELASEEFDDRHMAGLDTHRAGLGRVPGRKYYLVDSGYANTEKFLAPYRG</sequence>
<dbReference type="AlphaFoldDB" id="A0A6V7PF30"/>
<evidence type="ECO:0000256" key="1">
    <source>
        <dbReference type="SAM" id="MobiDB-lite"/>
    </source>
</evidence>
<feature type="compositionally biased region" description="Pro residues" evidence="1">
    <location>
        <begin position="91"/>
        <end position="110"/>
    </location>
</feature>
<reference evidence="2" key="1">
    <citation type="submission" date="2020-07" db="EMBL/GenBank/DDBJ databases">
        <authorList>
            <person name="Lin J."/>
        </authorList>
    </citation>
    <scope>NUCLEOTIDE SEQUENCE</scope>
</reference>
<name>A0A6V7PF30_ANACO</name>
<dbReference type="EMBL" id="LR862147">
    <property type="protein sequence ID" value="CAD1829491.1"/>
    <property type="molecule type" value="Genomic_DNA"/>
</dbReference>
<feature type="compositionally biased region" description="Pro residues" evidence="1">
    <location>
        <begin position="186"/>
        <end position="204"/>
    </location>
</feature>
<feature type="compositionally biased region" description="Polar residues" evidence="1">
    <location>
        <begin position="28"/>
        <end position="38"/>
    </location>
</feature>
<evidence type="ECO:0000313" key="2">
    <source>
        <dbReference type="EMBL" id="CAD1829491.1"/>
    </source>
</evidence>
<feature type="compositionally biased region" description="Polar residues" evidence="1">
    <location>
        <begin position="54"/>
        <end position="70"/>
    </location>
</feature>
<protein>
    <submittedName>
        <fullName evidence="2">Uncharacterized protein</fullName>
    </submittedName>
</protein>
<accession>A0A6V7PF30</accession>
<feature type="compositionally biased region" description="Pro residues" evidence="1">
    <location>
        <begin position="137"/>
        <end position="153"/>
    </location>
</feature>
<feature type="region of interest" description="Disordered" evidence="1">
    <location>
        <begin position="28"/>
        <end position="226"/>
    </location>
</feature>
<gene>
    <name evidence="2" type="ORF">CB5_LOCUS12702</name>
</gene>